<evidence type="ECO:0000256" key="13">
    <source>
        <dbReference type="SAM" id="SignalP"/>
    </source>
</evidence>
<keyword evidence="3 11" id="KW-0813">Transport</keyword>
<reference evidence="14 15" key="1">
    <citation type="submission" date="2018-11" db="EMBL/GenBank/DDBJ databases">
        <title>Schleiferia aggregans sp. nov., a moderately thermophilic heterotrophic bacterium isolated from microbial mats at a terrestrial hot spring.</title>
        <authorList>
            <person name="Iino T."/>
            <person name="Ohkuma M."/>
            <person name="Haruta S."/>
        </authorList>
    </citation>
    <scope>NUCLEOTIDE SEQUENCE [LARGE SCALE GENOMIC DNA]</scope>
    <source>
        <strain evidence="14 15">LA</strain>
    </source>
</reference>
<evidence type="ECO:0000256" key="9">
    <source>
        <dbReference type="ARBA" id="ARBA00023136"/>
    </source>
</evidence>
<feature type="transmembrane region" description="Helical" evidence="11">
    <location>
        <begin position="242"/>
        <end position="263"/>
    </location>
</feature>
<feature type="transmembrane region" description="Helical" evidence="11">
    <location>
        <begin position="213"/>
        <end position="236"/>
    </location>
</feature>
<dbReference type="OrthoDB" id="9809130at2"/>
<evidence type="ECO:0000313" key="15">
    <source>
        <dbReference type="Proteomes" id="UP000286715"/>
    </source>
</evidence>
<dbReference type="PANTHER" id="PTHR11410">
    <property type="entry name" value="ATP SYNTHASE SUBUNIT A"/>
    <property type="match status" value="1"/>
</dbReference>
<evidence type="ECO:0000256" key="4">
    <source>
        <dbReference type="ARBA" id="ARBA00022547"/>
    </source>
</evidence>
<keyword evidence="15" id="KW-1185">Reference proteome</keyword>
<dbReference type="PANTHER" id="PTHR11410:SF0">
    <property type="entry name" value="ATP SYNTHASE SUBUNIT A"/>
    <property type="match status" value="1"/>
</dbReference>
<dbReference type="PROSITE" id="PS51257">
    <property type="entry name" value="PROKAR_LIPOPROTEIN"/>
    <property type="match status" value="1"/>
</dbReference>
<feature type="transmembrane region" description="Helical" evidence="11">
    <location>
        <begin position="284"/>
        <end position="307"/>
    </location>
</feature>
<keyword evidence="8 11" id="KW-0406">Ion transport</keyword>
<protein>
    <recommendedName>
        <fullName evidence="11 12">ATP synthase subunit a</fullName>
    </recommendedName>
    <alternativeName>
        <fullName evidence="11">ATP synthase F0 sector subunit a</fullName>
    </alternativeName>
    <alternativeName>
        <fullName evidence="11">F-ATPase subunit 6</fullName>
    </alternativeName>
</protein>
<dbReference type="PRINTS" id="PR00123">
    <property type="entry name" value="ATPASEA"/>
</dbReference>
<keyword evidence="6 11" id="KW-0375">Hydrogen ion transport</keyword>
<dbReference type="EMBL" id="BHZE01000009">
    <property type="protein sequence ID" value="GCD77696.1"/>
    <property type="molecule type" value="Genomic_DNA"/>
</dbReference>
<feature type="transmembrane region" description="Helical" evidence="11">
    <location>
        <begin position="313"/>
        <end position="345"/>
    </location>
</feature>
<evidence type="ECO:0000256" key="8">
    <source>
        <dbReference type="ARBA" id="ARBA00023065"/>
    </source>
</evidence>
<dbReference type="GO" id="GO:0045259">
    <property type="term" value="C:proton-transporting ATP synthase complex"/>
    <property type="evidence" value="ECO:0007669"/>
    <property type="project" value="UniProtKB-KW"/>
</dbReference>
<dbReference type="SUPFAM" id="SSF81336">
    <property type="entry name" value="F1F0 ATP synthase subunit A"/>
    <property type="match status" value="1"/>
</dbReference>
<evidence type="ECO:0000256" key="12">
    <source>
        <dbReference type="RuleBase" id="RU000483"/>
    </source>
</evidence>
<evidence type="ECO:0000256" key="1">
    <source>
        <dbReference type="ARBA" id="ARBA00004141"/>
    </source>
</evidence>
<evidence type="ECO:0000256" key="3">
    <source>
        <dbReference type="ARBA" id="ARBA00022448"/>
    </source>
</evidence>
<dbReference type="RefSeq" id="WP_124397760.1">
    <property type="nucleotide sequence ID" value="NZ_BHZE01000009.1"/>
</dbReference>
<gene>
    <name evidence="11 14" type="primary">atpB</name>
    <name evidence="14" type="ORF">JCM31826_11780</name>
</gene>
<proteinExistence type="inferred from homology"/>
<evidence type="ECO:0000256" key="2">
    <source>
        <dbReference type="ARBA" id="ARBA00006810"/>
    </source>
</evidence>
<feature type="transmembrane region" description="Helical" evidence="11">
    <location>
        <begin position="352"/>
        <end position="370"/>
    </location>
</feature>
<comment type="function">
    <text evidence="11 12">Key component of the proton channel; it plays a direct role in the translocation of protons across the membrane.</text>
</comment>
<dbReference type="CDD" id="cd00310">
    <property type="entry name" value="ATP-synt_Fo_a_6"/>
    <property type="match status" value="1"/>
</dbReference>
<evidence type="ECO:0000256" key="5">
    <source>
        <dbReference type="ARBA" id="ARBA00022692"/>
    </source>
</evidence>
<keyword evidence="13" id="KW-0732">Signal</keyword>
<keyword evidence="7 11" id="KW-1133">Transmembrane helix</keyword>
<dbReference type="InterPro" id="IPR045083">
    <property type="entry name" value="ATP_synth_F0_asu_bact/mt"/>
</dbReference>
<dbReference type="Gene3D" id="1.20.120.220">
    <property type="entry name" value="ATP synthase, F0 complex, subunit A"/>
    <property type="match status" value="1"/>
</dbReference>
<sequence>MKVEATYRNLLISALLSIACISTSNASDPHQERATHEHHAVEEQEENLNDVIMHHISDAHDFHILDWKGHPVSVPLPVILYTEKGLVAFMSSAFHHDDHGKIKVEVSEQAFTRYHGKIYYANAEADEHGRYVIVGEDGAVLNKKPLDFSITKNVFSLFLSALLLIFIGFKTSSFYKSGFAAPKGLASFIEPIILFIRDEIAQPNIGDKYYQRFVPYLITLFFFIWIANMLGLVPVFPGGANLSGNIAFTMALAVLTLILMIVNASKDFWKHTFWMPGVPVPMKLLLAPIELIGIFTKPFALMIRLFANMTAGHIVILSLIGLIFIIKSIAVAPASILLTLFIYLIKVFISLLQAYIFTLLSALFIGQTMATHEHDEHH</sequence>
<feature type="chain" id="PRO_5019403595" description="ATP synthase subunit a" evidence="13">
    <location>
        <begin position="27"/>
        <end position="378"/>
    </location>
</feature>
<accession>A0A401XL01</accession>
<keyword evidence="10 11" id="KW-0066">ATP synthesis</keyword>
<evidence type="ECO:0000256" key="6">
    <source>
        <dbReference type="ARBA" id="ARBA00022781"/>
    </source>
</evidence>
<comment type="subcellular location">
    <subcellularLocation>
        <location evidence="11 12">Cell membrane</location>
        <topology evidence="11 12">Multi-pass membrane protein</topology>
    </subcellularLocation>
    <subcellularLocation>
        <location evidence="1">Membrane</location>
        <topology evidence="1">Multi-pass membrane protein</topology>
    </subcellularLocation>
</comment>
<dbReference type="HAMAP" id="MF_01393">
    <property type="entry name" value="ATP_synth_a_bact"/>
    <property type="match status" value="1"/>
</dbReference>
<dbReference type="Proteomes" id="UP000286715">
    <property type="component" value="Unassembled WGS sequence"/>
</dbReference>
<dbReference type="InterPro" id="IPR035908">
    <property type="entry name" value="F0_ATP_A_sf"/>
</dbReference>
<keyword evidence="4 11" id="KW-0138">CF(0)</keyword>
<keyword evidence="9 11" id="KW-0472">Membrane</keyword>
<evidence type="ECO:0000313" key="14">
    <source>
        <dbReference type="EMBL" id="GCD77696.1"/>
    </source>
</evidence>
<evidence type="ECO:0000256" key="11">
    <source>
        <dbReference type="HAMAP-Rule" id="MF_01393"/>
    </source>
</evidence>
<dbReference type="AlphaFoldDB" id="A0A401XL01"/>
<dbReference type="GO" id="GO:0005886">
    <property type="term" value="C:plasma membrane"/>
    <property type="evidence" value="ECO:0007669"/>
    <property type="project" value="UniProtKB-SubCell"/>
</dbReference>
<dbReference type="GO" id="GO:0046933">
    <property type="term" value="F:proton-transporting ATP synthase activity, rotational mechanism"/>
    <property type="evidence" value="ECO:0007669"/>
    <property type="project" value="UniProtKB-UniRule"/>
</dbReference>
<comment type="caution">
    <text evidence="14">The sequence shown here is derived from an EMBL/GenBank/DDBJ whole genome shotgun (WGS) entry which is preliminary data.</text>
</comment>
<comment type="similarity">
    <text evidence="2 11 12">Belongs to the ATPase A chain family.</text>
</comment>
<evidence type="ECO:0000256" key="7">
    <source>
        <dbReference type="ARBA" id="ARBA00022989"/>
    </source>
</evidence>
<evidence type="ECO:0000256" key="10">
    <source>
        <dbReference type="ARBA" id="ARBA00023310"/>
    </source>
</evidence>
<feature type="signal peptide" evidence="13">
    <location>
        <begin position="1"/>
        <end position="26"/>
    </location>
</feature>
<name>A0A401XL01_9FLAO</name>
<dbReference type="InterPro" id="IPR000568">
    <property type="entry name" value="ATP_synth_F0_asu"/>
</dbReference>
<organism evidence="14 15">
    <name type="scientific">Thermaurantimonas aggregans</name>
    <dbReference type="NCBI Taxonomy" id="2173829"/>
    <lineage>
        <taxon>Bacteria</taxon>
        <taxon>Pseudomonadati</taxon>
        <taxon>Bacteroidota</taxon>
        <taxon>Flavobacteriia</taxon>
        <taxon>Flavobacteriales</taxon>
        <taxon>Schleiferiaceae</taxon>
        <taxon>Thermaurantimonas</taxon>
    </lineage>
</organism>
<keyword evidence="5 11" id="KW-0812">Transmembrane</keyword>
<keyword evidence="11" id="KW-1003">Cell membrane</keyword>
<dbReference type="Pfam" id="PF00119">
    <property type="entry name" value="ATP-synt_A"/>
    <property type="match status" value="1"/>
</dbReference>
<feature type="transmembrane region" description="Helical" evidence="11">
    <location>
        <begin position="150"/>
        <end position="169"/>
    </location>
</feature>
<dbReference type="NCBIfam" id="TIGR01131">
    <property type="entry name" value="ATP_synt_6_or_A"/>
    <property type="match status" value="1"/>
</dbReference>